<protein>
    <recommendedName>
        <fullName evidence="4">Peptidase M24 domain-containing protein</fullName>
    </recommendedName>
</protein>
<dbReference type="EMBL" id="UINC01013800">
    <property type="protein sequence ID" value="SVA59366.1"/>
    <property type="molecule type" value="Genomic_DNA"/>
</dbReference>
<dbReference type="InterPro" id="IPR050659">
    <property type="entry name" value="Peptidase_M24B"/>
</dbReference>
<dbReference type="Gene3D" id="3.90.230.10">
    <property type="entry name" value="Creatinase/methionine aminopeptidase superfamily"/>
    <property type="match status" value="1"/>
</dbReference>
<dbReference type="SUPFAM" id="SSF53092">
    <property type="entry name" value="Creatinase/prolidase N-terminal domain"/>
    <property type="match status" value="1"/>
</dbReference>
<dbReference type="InterPro" id="IPR000587">
    <property type="entry name" value="Creatinase_N"/>
</dbReference>
<dbReference type="PANTHER" id="PTHR46112">
    <property type="entry name" value="AMINOPEPTIDASE"/>
    <property type="match status" value="1"/>
</dbReference>
<gene>
    <name evidence="3" type="ORF">METZ01_LOCUS112220</name>
</gene>
<reference evidence="3" key="1">
    <citation type="submission" date="2018-05" db="EMBL/GenBank/DDBJ databases">
        <authorList>
            <person name="Lanie J.A."/>
            <person name="Ng W.-L."/>
            <person name="Kazmierczak K.M."/>
            <person name="Andrzejewski T.M."/>
            <person name="Davidsen T.M."/>
            <person name="Wayne K.J."/>
            <person name="Tettelin H."/>
            <person name="Glass J.I."/>
            <person name="Rusch D."/>
            <person name="Podicherti R."/>
            <person name="Tsui H.-C.T."/>
            <person name="Winkler M.E."/>
        </authorList>
    </citation>
    <scope>NUCLEOTIDE SEQUENCE</scope>
</reference>
<evidence type="ECO:0000259" key="1">
    <source>
        <dbReference type="Pfam" id="PF00557"/>
    </source>
</evidence>
<dbReference type="CDD" id="cd01066">
    <property type="entry name" value="APP_MetAP"/>
    <property type="match status" value="1"/>
</dbReference>
<dbReference type="InterPro" id="IPR036005">
    <property type="entry name" value="Creatinase/aminopeptidase-like"/>
</dbReference>
<evidence type="ECO:0008006" key="4">
    <source>
        <dbReference type="Google" id="ProtNLM"/>
    </source>
</evidence>
<feature type="domain" description="Peptidase M24" evidence="1">
    <location>
        <begin position="202"/>
        <end position="411"/>
    </location>
</feature>
<proteinExistence type="predicted"/>
<feature type="domain" description="Creatinase N-terminal" evidence="2">
    <location>
        <begin position="48"/>
        <end position="194"/>
    </location>
</feature>
<organism evidence="3">
    <name type="scientific">marine metagenome</name>
    <dbReference type="NCBI Taxonomy" id="408172"/>
    <lineage>
        <taxon>unclassified sequences</taxon>
        <taxon>metagenomes</taxon>
        <taxon>ecological metagenomes</taxon>
    </lineage>
</organism>
<dbReference type="PANTHER" id="PTHR46112:SF2">
    <property type="entry name" value="XAA-PRO AMINOPEPTIDASE P-RELATED"/>
    <property type="match status" value="1"/>
</dbReference>
<name>A0A381X3L8_9ZZZZ</name>
<dbReference type="SUPFAM" id="SSF55920">
    <property type="entry name" value="Creatinase/aminopeptidase"/>
    <property type="match status" value="1"/>
</dbReference>
<dbReference type="Pfam" id="PF00557">
    <property type="entry name" value="Peptidase_M24"/>
    <property type="match status" value="1"/>
</dbReference>
<evidence type="ECO:0000313" key="3">
    <source>
        <dbReference type="EMBL" id="SVA59366.1"/>
    </source>
</evidence>
<sequence length="425" mass="49521">MNFNLFDSKNIERKIGPKFDQKNYVSKNKFKPRLYEDQINFDRMRMYRLKRVRDQLIQNDIGACILFDPINIRYATDTRNMAVFSFHLMTRYVFIPASGPVVLFEYPKCEHIYENNCTIDEVREVISWDYFSWGNNVYQKALEWSQTVNELMKKYSFENKNLAIDVCDPAGINALKDNYNLINAQKYLETARSIKSEDEIVCIKASVKTAENAISLMYENLQAGMTEEELWSYLHKTNIENGGEWFETRLLNSGPKTNPWFQECSNRIIEKGDLVAFDTDMIGPYGYCADISRTFVEGRKLSEYQKKIHNLAFENVKYNEQLIKPGVTFREFAEKAWQLPDNCFDNHYPCQIHGVGMSDEWPFIAYPNKDYSNGDFGGVFEENMVICVESYIGEVGEKEGVKLEDQYLITKNGLELLTNHPLGQI</sequence>
<evidence type="ECO:0000259" key="2">
    <source>
        <dbReference type="Pfam" id="PF01321"/>
    </source>
</evidence>
<dbReference type="InterPro" id="IPR000994">
    <property type="entry name" value="Pept_M24"/>
</dbReference>
<dbReference type="Gene3D" id="3.40.350.10">
    <property type="entry name" value="Creatinase/prolidase N-terminal domain"/>
    <property type="match status" value="1"/>
</dbReference>
<dbReference type="Pfam" id="PF01321">
    <property type="entry name" value="Creatinase_N"/>
    <property type="match status" value="1"/>
</dbReference>
<dbReference type="InterPro" id="IPR029149">
    <property type="entry name" value="Creatin/AminoP/Spt16_N"/>
</dbReference>
<accession>A0A381X3L8</accession>
<dbReference type="AlphaFoldDB" id="A0A381X3L8"/>